<gene>
    <name evidence="2" type="ORF">EDB81DRAFT_764959</name>
</gene>
<comment type="caution">
    <text evidence="2">The sequence shown here is derived from an EMBL/GenBank/DDBJ whole genome shotgun (WGS) entry which is preliminary data.</text>
</comment>
<proteinExistence type="predicted"/>
<feature type="transmembrane region" description="Helical" evidence="1">
    <location>
        <begin position="95"/>
        <end position="112"/>
    </location>
</feature>
<evidence type="ECO:0000313" key="2">
    <source>
        <dbReference type="EMBL" id="KAH7125864.1"/>
    </source>
</evidence>
<keyword evidence="3" id="KW-1185">Reference proteome</keyword>
<protein>
    <submittedName>
        <fullName evidence="2">Uncharacterized protein</fullName>
    </submittedName>
</protein>
<dbReference type="EMBL" id="JAGMUV010000020">
    <property type="protein sequence ID" value="KAH7125864.1"/>
    <property type="molecule type" value="Genomic_DNA"/>
</dbReference>
<accession>A0A9P9DVL7</accession>
<dbReference type="Proteomes" id="UP000738349">
    <property type="component" value="Unassembled WGS sequence"/>
</dbReference>
<dbReference type="AlphaFoldDB" id="A0A9P9DVL7"/>
<feature type="transmembrane region" description="Helical" evidence="1">
    <location>
        <begin position="51"/>
        <end position="72"/>
    </location>
</feature>
<sequence>MQPTQPTFVCNLQKSFPNMRVRAFVQWQHGRSPPSSSRSAISLCGARRDRALRVMCFLPSFSTLEVVLWLVFNSKTTTRPLSDFVDDVVELDSCVAVLVSAMIVSLFCVTLGPKLHSASPEAPKAVSTEAK</sequence>
<keyword evidence="1" id="KW-1133">Transmembrane helix</keyword>
<reference evidence="2" key="1">
    <citation type="journal article" date="2021" name="Nat. Commun.">
        <title>Genetic determinants of endophytism in the Arabidopsis root mycobiome.</title>
        <authorList>
            <person name="Mesny F."/>
            <person name="Miyauchi S."/>
            <person name="Thiergart T."/>
            <person name="Pickel B."/>
            <person name="Atanasova L."/>
            <person name="Karlsson M."/>
            <person name="Huettel B."/>
            <person name="Barry K.W."/>
            <person name="Haridas S."/>
            <person name="Chen C."/>
            <person name="Bauer D."/>
            <person name="Andreopoulos W."/>
            <person name="Pangilinan J."/>
            <person name="LaButti K."/>
            <person name="Riley R."/>
            <person name="Lipzen A."/>
            <person name="Clum A."/>
            <person name="Drula E."/>
            <person name="Henrissat B."/>
            <person name="Kohler A."/>
            <person name="Grigoriev I.V."/>
            <person name="Martin F.M."/>
            <person name="Hacquard S."/>
        </authorList>
    </citation>
    <scope>NUCLEOTIDE SEQUENCE</scope>
    <source>
        <strain evidence="2">MPI-CAGE-AT-0147</strain>
    </source>
</reference>
<keyword evidence="1" id="KW-0812">Transmembrane</keyword>
<name>A0A9P9DVL7_9HYPO</name>
<evidence type="ECO:0000256" key="1">
    <source>
        <dbReference type="SAM" id="Phobius"/>
    </source>
</evidence>
<organism evidence="2 3">
    <name type="scientific">Dactylonectria macrodidyma</name>
    <dbReference type="NCBI Taxonomy" id="307937"/>
    <lineage>
        <taxon>Eukaryota</taxon>
        <taxon>Fungi</taxon>
        <taxon>Dikarya</taxon>
        <taxon>Ascomycota</taxon>
        <taxon>Pezizomycotina</taxon>
        <taxon>Sordariomycetes</taxon>
        <taxon>Hypocreomycetidae</taxon>
        <taxon>Hypocreales</taxon>
        <taxon>Nectriaceae</taxon>
        <taxon>Dactylonectria</taxon>
    </lineage>
</organism>
<evidence type="ECO:0000313" key="3">
    <source>
        <dbReference type="Proteomes" id="UP000738349"/>
    </source>
</evidence>
<keyword evidence="1" id="KW-0472">Membrane</keyword>